<evidence type="ECO:0000313" key="2">
    <source>
        <dbReference type="Proteomes" id="UP001215712"/>
    </source>
</evidence>
<dbReference type="AlphaFoldDB" id="A0AAD6HGA1"/>
<keyword evidence="2" id="KW-1185">Reference proteome</keyword>
<gene>
    <name evidence="1" type="ORF">N7493_008989</name>
</gene>
<comment type="caution">
    <text evidence="1">The sequence shown here is derived from an EMBL/GenBank/DDBJ whole genome shotgun (WGS) entry which is preliminary data.</text>
</comment>
<dbReference type="Proteomes" id="UP001215712">
    <property type="component" value="Unassembled WGS sequence"/>
</dbReference>
<reference evidence="1" key="2">
    <citation type="submission" date="2023-01" db="EMBL/GenBank/DDBJ databases">
        <authorList>
            <person name="Petersen C."/>
        </authorList>
    </citation>
    <scope>NUCLEOTIDE SEQUENCE</scope>
    <source>
        <strain evidence="1">IBT 17514</strain>
    </source>
</reference>
<accession>A0AAD6HGA1</accession>
<dbReference type="EMBL" id="JAQJAN010000013">
    <property type="protein sequence ID" value="KAJ5712521.1"/>
    <property type="molecule type" value="Genomic_DNA"/>
</dbReference>
<evidence type="ECO:0000313" key="1">
    <source>
        <dbReference type="EMBL" id="KAJ5712521.1"/>
    </source>
</evidence>
<name>A0AAD6HGA1_9EURO</name>
<proteinExistence type="predicted"/>
<sequence length="270" mass="31373">MSTPKSWFNQGSMSQLFQPGKVLHLSHPQEGKWRIDEIIKEYNKQRAQQHVKKDAPSYAAIKLSCSRADDPNFHAMMRVYIQIPYKNTELEEPKDRAKQAIEFKPKELQAFQILSNDSTTCDITPALLGYQESKQEASDIVQGGFLTIVVWQIVPGLRLADSSESQEPVGFWESGLDLEERNLIRAQFKETIQIMQKAGVEPDPFCVSNLVWHAESKTLFWIGFREWGSSTAQLPWSEFWWYYFKLAQVDGFENHPLDDEWDGDTSKWYW</sequence>
<organism evidence="1 2">
    <name type="scientific">Penicillium malachiteum</name>
    <dbReference type="NCBI Taxonomy" id="1324776"/>
    <lineage>
        <taxon>Eukaryota</taxon>
        <taxon>Fungi</taxon>
        <taxon>Dikarya</taxon>
        <taxon>Ascomycota</taxon>
        <taxon>Pezizomycotina</taxon>
        <taxon>Eurotiomycetes</taxon>
        <taxon>Eurotiomycetidae</taxon>
        <taxon>Eurotiales</taxon>
        <taxon>Aspergillaceae</taxon>
        <taxon>Penicillium</taxon>
    </lineage>
</organism>
<reference evidence="1" key="1">
    <citation type="journal article" date="2023" name="IMA Fungus">
        <title>Comparative genomic study of the Penicillium genus elucidates a diverse pangenome and 15 lateral gene transfer events.</title>
        <authorList>
            <person name="Petersen C."/>
            <person name="Sorensen T."/>
            <person name="Nielsen M.R."/>
            <person name="Sondergaard T.E."/>
            <person name="Sorensen J.L."/>
            <person name="Fitzpatrick D.A."/>
            <person name="Frisvad J.C."/>
            <person name="Nielsen K.L."/>
        </authorList>
    </citation>
    <scope>NUCLEOTIDE SEQUENCE</scope>
    <source>
        <strain evidence="1">IBT 17514</strain>
    </source>
</reference>
<protein>
    <submittedName>
        <fullName evidence="1">Uncharacterized protein</fullName>
    </submittedName>
</protein>